<evidence type="ECO:0000313" key="1">
    <source>
        <dbReference type="EMBL" id="JAD45202.1"/>
    </source>
</evidence>
<name>A0A0A9ADQ3_ARUDO</name>
<proteinExistence type="predicted"/>
<sequence>MVKKLQRWLQCHCHLRSQETIFHQDMNLLSQMIFKRPKGLIIIYHVEVIYLKPKRRG</sequence>
<organism evidence="1">
    <name type="scientific">Arundo donax</name>
    <name type="common">Giant reed</name>
    <name type="synonym">Donax arundinaceus</name>
    <dbReference type="NCBI Taxonomy" id="35708"/>
    <lineage>
        <taxon>Eukaryota</taxon>
        <taxon>Viridiplantae</taxon>
        <taxon>Streptophyta</taxon>
        <taxon>Embryophyta</taxon>
        <taxon>Tracheophyta</taxon>
        <taxon>Spermatophyta</taxon>
        <taxon>Magnoliopsida</taxon>
        <taxon>Liliopsida</taxon>
        <taxon>Poales</taxon>
        <taxon>Poaceae</taxon>
        <taxon>PACMAD clade</taxon>
        <taxon>Arundinoideae</taxon>
        <taxon>Arundineae</taxon>
        <taxon>Arundo</taxon>
    </lineage>
</organism>
<reference evidence="1" key="2">
    <citation type="journal article" date="2015" name="Data Brief">
        <title>Shoot transcriptome of the giant reed, Arundo donax.</title>
        <authorList>
            <person name="Barrero R.A."/>
            <person name="Guerrero F.D."/>
            <person name="Moolhuijzen P."/>
            <person name="Goolsby J.A."/>
            <person name="Tidwell J."/>
            <person name="Bellgard S.E."/>
            <person name="Bellgard M.I."/>
        </authorList>
    </citation>
    <scope>NUCLEOTIDE SEQUENCE</scope>
    <source>
        <tissue evidence="1">Shoot tissue taken approximately 20 cm above the soil surface</tissue>
    </source>
</reference>
<protein>
    <submittedName>
        <fullName evidence="1">Uncharacterized protein</fullName>
    </submittedName>
</protein>
<dbReference type="AlphaFoldDB" id="A0A0A9ADQ3"/>
<dbReference type="EMBL" id="GBRH01252693">
    <property type="protein sequence ID" value="JAD45202.1"/>
    <property type="molecule type" value="Transcribed_RNA"/>
</dbReference>
<accession>A0A0A9ADQ3</accession>
<reference evidence="1" key="1">
    <citation type="submission" date="2014-09" db="EMBL/GenBank/DDBJ databases">
        <authorList>
            <person name="Magalhaes I.L.F."/>
            <person name="Oliveira U."/>
            <person name="Santos F.R."/>
            <person name="Vidigal T.H.D.A."/>
            <person name="Brescovit A.D."/>
            <person name="Santos A.J."/>
        </authorList>
    </citation>
    <scope>NUCLEOTIDE SEQUENCE</scope>
    <source>
        <tissue evidence="1">Shoot tissue taken approximately 20 cm above the soil surface</tissue>
    </source>
</reference>